<gene>
    <name evidence="1" type="ORF">FHS29_000476</name>
</gene>
<name>A0A841CDS1_9PSEU</name>
<dbReference type="RefSeq" id="WP_184687721.1">
    <property type="nucleotide sequence ID" value="NZ_JACHJN010000001.1"/>
</dbReference>
<organism evidence="1 2">
    <name type="scientific">Saccharothrix tamanrassetensis</name>
    <dbReference type="NCBI Taxonomy" id="1051531"/>
    <lineage>
        <taxon>Bacteria</taxon>
        <taxon>Bacillati</taxon>
        <taxon>Actinomycetota</taxon>
        <taxon>Actinomycetes</taxon>
        <taxon>Pseudonocardiales</taxon>
        <taxon>Pseudonocardiaceae</taxon>
        <taxon>Saccharothrix</taxon>
    </lineage>
</organism>
<comment type="caution">
    <text evidence="1">The sequence shown here is derived from an EMBL/GenBank/DDBJ whole genome shotgun (WGS) entry which is preliminary data.</text>
</comment>
<proteinExistence type="predicted"/>
<reference evidence="1 2" key="1">
    <citation type="submission" date="2020-08" db="EMBL/GenBank/DDBJ databases">
        <title>Genomic Encyclopedia of Type Strains, Phase III (KMG-III): the genomes of soil and plant-associated and newly described type strains.</title>
        <authorList>
            <person name="Whitman W."/>
        </authorList>
    </citation>
    <scope>NUCLEOTIDE SEQUENCE [LARGE SCALE GENOMIC DNA]</scope>
    <source>
        <strain evidence="1 2">CECT 8640</strain>
    </source>
</reference>
<evidence type="ECO:0000313" key="1">
    <source>
        <dbReference type="EMBL" id="MBB5953906.1"/>
    </source>
</evidence>
<evidence type="ECO:0000313" key="2">
    <source>
        <dbReference type="Proteomes" id="UP000547510"/>
    </source>
</evidence>
<dbReference type="AlphaFoldDB" id="A0A841CDS1"/>
<dbReference type="Proteomes" id="UP000547510">
    <property type="component" value="Unassembled WGS sequence"/>
</dbReference>
<sequence length="64" mass="7062">MRDAVHVDPVTDARVWFDHAAMFPVTTLPDAVRRGLREVYADEPYTGPRRIAVAMAEPHGGTDG</sequence>
<keyword evidence="2" id="KW-1185">Reference proteome</keyword>
<dbReference type="EMBL" id="JACHJN010000001">
    <property type="protein sequence ID" value="MBB5953906.1"/>
    <property type="molecule type" value="Genomic_DNA"/>
</dbReference>
<accession>A0A841CDS1</accession>
<protein>
    <submittedName>
        <fullName evidence="1">Uncharacterized protein</fullName>
    </submittedName>
</protein>